<accession>A0A1M7NK15</accession>
<protein>
    <submittedName>
        <fullName evidence="1">Uncharacterized protein</fullName>
    </submittedName>
</protein>
<dbReference type="AlphaFoldDB" id="A0A1M7NK15"/>
<reference evidence="2" key="1">
    <citation type="submission" date="2016-11" db="EMBL/GenBank/DDBJ databases">
        <authorList>
            <person name="Varghese N."/>
            <person name="Submissions S."/>
        </authorList>
    </citation>
    <scope>NUCLEOTIDE SEQUENCE [LARGE SCALE GENOMIC DNA]</scope>
    <source>
        <strain evidence="2">ACAM 48</strain>
    </source>
</reference>
<evidence type="ECO:0000313" key="2">
    <source>
        <dbReference type="Proteomes" id="UP000190235"/>
    </source>
</evidence>
<gene>
    <name evidence="1" type="ORF">SAMN05878281_3229</name>
</gene>
<keyword evidence="2" id="KW-1185">Reference proteome</keyword>
<dbReference type="Proteomes" id="UP000190235">
    <property type="component" value="Chromosome I"/>
</dbReference>
<name>A0A1M7NK15_9FLAO</name>
<dbReference type="RefSeq" id="WP_079736150.1">
    <property type="nucleotide sequence ID" value="NZ_LT670848.1"/>
</dbReference>
<proteinExistence type="predicted"/>
<organism evidence="1 2">
    <name type="scientific">Salegentibacter salegens</name>
    <dbReference type="NCBI Taxonomy" id="143223"/>
    <lineage>
        <taxon>Bacteria</taxon>
        <taxon>Pseudomonadati</taxon>
        <taxon>Bacteroidota</taxon>
        <taxon>Flavobacteriia</taxon>
        <taxon>Flavobacteriales</taxon>
        <taxon>Flavobacteriaceae</taxon>
        <taxon>Salegentibacter</taxon>
    </lineage>
</organism>
<dbReference type="EMBL" id="LT670848">
    <property type="protein sequence ID" value="SHN04194.1"/>
    <property type="molecule type" value="Genomic_DNA"/>
</dbReference>
<evidence type="ECO:0000313" key="1">
    <source>
        <dbReference type="EMBL" id="SHN04194.1"/>
    </source>
</evidence>
<dbReference type="OrthoDB" id="1453072at2"/>
<sequence length="163" mass="18949">MKIDPQMVDESTPYSSLLNDDNLLLQTQKEELPIDFPKSCNKINFNNLTAFWKRLVSRPQSLPQTSNSSISSILENEKNISSTQIIKTVLSKKLELPLDSIKLSKALEECNKIFHEDYPFDFILEYEGKRLGMILLDRCYNSKNEEKLIYRFNSNLKSFEGLF</sequence>